<evidence type="ECO:0000313" key="6">
    <source>
        <dbReference type="Proteomes" id="UP000262379"/>
    </source>
</evidence>
<sequence length="198" mass="22465">MFALPFFRRDLPVLVGERVRLRAPALGDFRQWTSLRSESRSFLEPWEPSWSPDELDYSAWRLRIGRYREDIAQGSGIPFFLFSTIGDKLYGGITLSNIRRGVAQTGSLGYWIGARYAGQGFMQEAVRLVVEHAFDGLRLHRVEAACIPTNTRSVRVLEKAGFQREGVARSYLKINGVWQDHSLYAIVANDLTPAKKKG</sequence>
<evidence type="ECO:0000259" key="4">
    <source>
        <dbReference type="PROSITE" id="PS51186"/>
    </source>
</evidence>
<feature type="domain" description="N-acetyltransferase" evidence="4">
    <location>
        <begin position="19"/>
        <end position="184"/>
    </location>
</feature>
<evidence type="ECO:0000256" key="1">
    <source>
        <dbReference type="ARBA" id="ARBA00022679"/>
    </source>
</evidence>
<organism evidence="5 6">
    <name type="scientific">Mesorhizobium denitrificans</name>
    <dbReference type="NCBI Taxonomy" id="2294114"/>
    <lineage>
        <taxon>Bacteria</taxon>
        <taxon>Pseudomonadati</taxon>
        <taxon>Pseudomonadota</taxon>
        <taxon>Alphaproteobacteria</taxon>
        <taxon>Hyphomicrobiales</taxon>
        <taxon>Phyllobacteriaceae</taxon>
        <taxon>Mesorhizobium</taxon>
    </lineage>
</organism>
<dbReference type="SUPFAM" id="SSF55729">
    <property type="entry name" value="Acyl-CoA N-acyltransferases (Nat)"/>
    <property type="match status" value="1"/>
</dbReference>
<dbReference type="RefSeq" id="WP_116622607.1">
    <property type="nucleotide sequence ID" value="NZ_QURN01000003.1"/>
</dbReference>
<keyword evidence="6" id="KW-1185">Reference proteome</keyword>
<dbReference type="InterPro" id="IPR051531">
    <property type="entry name" value="N-acetyltransferase"/>
</dbReference>
<accession>A0A371XHZ9</accession>
<keyword evidence="1 5" id="KW-0808">Transferase</keyword>
<evidence type="ECO:0000313" key="5">
    <source>
        <dbReference type="EMBL" id="RFC68839.1"/>
    </source>
</evidence>
<proteinExistence type="inferred from homology"/>
<name>A0A371XHZ9_9HYPH</name>
<dbReference type="PANTHER" id="PTHR43792:SF8">
    <property type="entry name" value="[RIBOSOMAL PROTEIN US5]-ALANINE N-ACETYLTRANSFERASE"/>
    <property type="match status" value="1"/>
</dbReference>
<comment type="similarity">
    <text evidence="3">Belongs to the acetyltransferase family. RimJ subfamily.</text>
</comment>
<dbReference type="EMBL" id="QURN01000003">
    <property type="protein sequence ID" value="RFC68839.1"/>
    <property type="molecule type" value="Genomic_DNA"/>
</dbReference>
<keyword evidence="2" id="KW-0012">Acyltransferase</keyword>
<dbReference type="GO" id="GO:0005737">
    <property type="term" value="C:cytoplasm"/>
    <property type="evidence" value="ECO:0007669"/>
    <property type="project" value="TreeGrafter"/>
</dbReference>
<dbReference type="Gene3D" id="3.40.630.30">
    <property type="match status" value="1"/>
</dbReference>
<dbReference type="PROSITE" id="PS51186">
    <property type="entry name" value="GNAT"/>
    <property type="match status" value="1"/>
</dbReference>
<evidence type="ECO:0000256" key="3">
    <source>
        <dbReference type="ARBA" id="ARBA00038502"/>
    </source>
</evidence>
<dbReference type="Pfam" id="PF13302">
    <property type="entry name" value="Acetyltransf_3"/>
    <property type="match status" value="1"/>
</dbReference>
<comment type="caution">
    <text evidence="5">The sequence shown here is derived from an EMBL/GenBank/DDBJ whole genome shotgun (WGS) entry which is preliminary data.</text>
</comment>
<dbReference type="AlphaFoldDB" id="A0A371XHZ9"/>
<gene>
    <name evidence="5" type="ORF">DY251_04200</name>
</gene>
<dbReference type="PANTHER" id="PTHR43792">
    <property type="entry name" value="GNAT FAMILY, PUTATIVE (AFU_ORTHOLOGUE AFUA_3G00765)-RELATED-RELATED"/>
    <property type="match status" value="1"/>
</dbReference>
<reference evidence="6" key="1">
    <citation type="submission" date="2018-08" db="EMBL/GenBank/DDBJ databases">
        <authorList>
            <person name="Im W.T."/>
        </authorList>
    </citation>
    <scope>NUCLEOTIDE SEQUENCE [LARGE SCALE GENOMIC DNA]</scope>
    <source>
        <strain evidence="6">LA-28</strain>
    </source>
</reference>
<evidence type="ECO:0000256" key="2">
    <source>
        <dbReference type="ARBA" id="ARBA00023315"/>
    </source>
</evidence>
<dbReference type="InterPro" id="IPR016181">
    <property type="entry name" value="Acyl_CoA_acyltransferase"/>
</dbReference>
<protein>
    <submittedName>
        <fullName evidence="5">N-acetyltransferase</fullName>
    </submittedName>
</protein>
<dbReference type="GO" id="GO:0008999">
    <property type="term" value="F:protein-N-terminal-alanine acetyltransferase activity"/>
    <property type="evidence" value="ECO:0007669"/>
    <property type="project" value="TreeGrafter"/>
</dbReference>
<dbReference type="Proteomes" id="UP000262379">
    <property type="component" value="Unassembled WGS sequence"/>
</dbReference>
<dbReference type="InterPro" id="IPR000182">
    <property type="entry name" value="GNAT_dom"/>
</dbReference>